<evidence type="ECO:0000313" key="2">
    <source>
        <dbReference type="EMBL" id="ABZ10189.1"/>
    </source>
</evidence>
<feature type="compositionally biased region" description="Basic and acidic residues" evidence="1">
    <location>
        <begin position="98"/>
        <end position="119"/>
    </location>
</feature>
<feature type="region of interest" description="Disordered" evidence="1">
    <location>
        <begin position="146"/>
        <end position="165"/>
    </location>
</feature>
<reference evidence="2" key="1">
    <citation type="journal article" date="2008" name="ISME J.">
        <title>Genomic patterns of recombination, clonal divergence and environment in marine microbial populations.</title>
        <authorList>
            <person name="Konstantinidis K.T."/>
            <person name="Delong E.F."/>
        </authorList>
    </citation>
    <scope>NUCLEOTIDE SEQUENCE</scope>
</reference>
<protein>
    <submittedName>
        <fullName evidence="2">Uncharacterized protein</fullName>
    </submittedName>
</protein>
<evidence type="ECO:0000256" key="1">
    <source>
        <dbReference type="SAM" id="MobiDB-lite"/>
    </source>
</evidence>
<feature type="region of interest" description="Disordered" evidence="1">
    <location>
        <begin position="78"/>
        <end position="121"/>
    </location>
</feature>
<feature type="compositionally biased region" description="Basic and acidic residues" evidence="1">
    <location>
        <begin position="146"/>
        <end position="164"/>
    </location>
</feature>
<sequence>MRGVSSHEDTCAAVGIVSERFKAYSLKPKAVGRQVVASLQHHDRSDAGGDQHYLTDGAHVDCLTVKPRDEVGQRHVEKAAGGEGEHVGQSGRCPAGRCVDRGGTERASRGRQRVHDEGPGARVAGVEQDRVVTDLLWDLVCRHGERGRDAKGQRRQDRRAHDGAVGEVVQTAADQDERRAAVVGVAVRGVAVTPDDQLLEHEEAEDAGQQRPQRPRRRQRFERFRDQRQQRHAEERAHRIADETGYQPETNRVTQQQKR</sequence>
<feature type="region of interest" description="Disordered" evidence="1">
    <location>
        <begin position="196"/>
        <end position="259"/>
    </location>
</feature>
<dbReference type="EMBL" id="EU016668">
    <property type="protein sequence ID" value="ABZ10189.1"/>
    <property type="molecule type" value="Genomic_DNA"/>
</dbReference>
<name>B3TC80_9ZZZZ</name>
<feature type="compositionally biased region" description="Polar residues" evidence="1">
    <location>
        <begin position="247"/>
        <end position="259"/>
    </location>
</feature>
<accession>B3TC80</accession>
<feature type="compositionally biased region" description="Basic and acidic residues" evidence="1">
    <location>
        <begin position="221"/>
        <end position="242"/>
    </location>
</feature>
<organism evidence="2">
    <name type="scientific">uncultured marine microorganism HF4000_APKG10H12</name>
    <dbReference type="NCBI Taxonomy" id="455560"/>
    <lineage>
        <taxon>unclassified sequences</taxon>
        <taxon>environmental samples</taxon>
    </lineage>
</organism>
<proteinExistence type="predicted"/>
<gene>
    <name evidence="2" type="ORF">ALOHA_HF4000APKG10H12ctg3g4</name>
</gene>
<dbReference type="AlphaFoldDB" id="B3TC80"/>